<accession>A0AAD5FI20</accession>
<keyword evidence="4" id="KW-1185">Reference proteome</keyword>
<organism evidence="3 4">
    <name type="scientific">Silurus asotus</name>
    <name type="common">Amur catfish</name>
    <name type="synonym">Parasilurus asotus</name>
    <dbReference type="NCBI Taxonomy" id="30991"/>
    <lineage>
        <taxon>Eukaryota</taxon>
        <taxon>Metazoa</taxon>
        <taxon>Chordata</taxon>
        <taxon>Craniata</taxon>
        <taxon>Vertebrata</taxon>
        <taxon>Euteleostomi</taxon>
        <taxon>Actinopterygii</taxon>
        <taxon>Neopterygii</taxon>
        <taxon>Teleostei</taxon>
        <taxon>Ostariophysi</taxon>
        <taxon>Siluriformes</taxon>
        <taxon>Siluridae</taxon>
        <taxon>Silurus</taxon>
    </lineage>
</organism>
<dbReference type="FunFam" id="3.80.10.10:FF:000100">
    <property type="entry name" value="Si:dkey-11n14.1"/>
    <property type="match status" value="1"/>
</dbReference>
<dbReference type="SMART" id="SM00368">
    <property type="entry name" value="LRR_RI"/>
    <property type="match status" value="12"/>
</dbReference>
<dbReference type="Pfam" id="PF13516">
    <property type="entry name" value="LRR_6"/>
    <property type="match status" value="6"/>
</dbReference>
<gene>
    <name evidence="3" type="ORF">C0J50_23848</name>
</gene>
<comment type="caution">
    <text evidence="3">The sequence shown here is derived from an EMBL/GenBank/DDBJ whole genome shotgun (WGS) entry which is preliminary data.</text>
</comment>
<dbReference type="AlphaFoldDB" id="A0AAD5FI20"/>
<keyword evidence="1" id="KW-0433">Leucine-rich repeat</keyword>
<evidence type="ECO:0000256" key="2">
    <source>
        <dbReference type="ARBA" id="ARBA00022737"/>
    </source>
</evidence>
<name>A0AAD5FI20_SILAS</name>
<evidence type="ECO:0000256" key="1">
    <source>
        <dbReference type="ARBA" id="ARBA00022614"/>
    </source>
</evidence>
<dbReference type="PANTHER" id="PTHR24106">
    <property type="entry name" value="NACHT, LRR AND CARD DOMAINS-CONTAINING"/>
    <property type="match status" value="1"/>
</dbReference>
<evidence type="ECO:0000313" key="4">
    <source>
        <dbReference type="Proteomes" id="UP001205998"/>
    </source>
</evidence>
<dbReference type="EMBL" id="MU551720">
    <property type="protein sequence ID" value="KAI5616603.1"/>
    <property type="molecule type" value="Genomic_DNA"/>
</dbReference>
<dbReference type="InterPro" id="IPR051261">
    <property type="entry name" value="NLR"/>
</dbReference>
<dbReference type="Proteomes" id="UP001205998">
    <property type="component" value="Unassembled WGS sequence"/>
</dbReference>
<dbReference type="SUPFAM" id="SSF52047">
    <property type="entry name" value="RNI-like"/>
    <property type="match status" value="2"/>
</dbReference>
<proteinExistence type="predicted"/>
<keyword evidence="2" id="KW-0677">Repeat</keyword>
<dbReference type="Gene3D" id="3.80.10.10">
    <property type="entry name" value="Ribonuclease Inhibitor"/>
    <property type="match status" value="3"/>
</dbReference>
<protein>
    <submittedName>
        <fullName evidence="3">NACHT, LRR and PYD domains-containing protein 12 isoform X19</fullName>
    </submittedName>
</protein>
<dbReference type="InterPro" id="IPR032675">
    <property type="entry name" value="LRR_dom_sf"/>
</dbReference>
<evidence type="ECO:0000313" key="3">
    <source>
        <dbReference type="EMBL" id="KAI5616603.1"/>
    </source>
</evidence>
<dbReference type="InterPro" id="IPR001611">
    <property type="entry name" value="Leu-rich_rpt"/>
</dbReference>
<sequence>MNSGGLSEAELSPAQWSALVFVLLTSEEELEVFELQKFIKSDECFKRLLPVVKEAKKALLSECNLTEGSCSAFHPVLSSDSSNLTEVDLSGNPLENTGVKELCAGLKSPKCKLEKLSLSDCSITEEGYTALAEALKSNPSSKLLELDLRGNDPGASGVKLLTELNLDPKFKLRLLKSEDAEKACVFLNEIVGKNPLLQKELDLSGKVLKDSEVKQISALLKDLHCRPERLTLKNSGITEEHCSVLTSSFHSNPEHIKELDMSENEIRNSGVQPVCDLLKHEPCKLEILRLSNCSITEKGYTALAEALRSNPSSHLIELDLRGNDPGESGVKLLTDLLQDPHCTLETLRLVKSPEAEEACKDLTNVLNANPLLQKDLNLSGKIVGDSKVKQLCALLKDSHCRSEKLTLNKCGLMMESCEALAEVLTSSPCFLTELDLSNNSLQNSGVQRLSEGLKNQSCSLKILRLSDCSITEEGYTALAEALRSNPSSHLVELDLRGNDPGESGVMKLTGLQRYYSNLKTLR</sequence>
<reference evidence="3" key="1">
    <citation type="submission" date="2018-07" db="EMBL/GenBank/DDBJ databases">
        <title>Comparative genomics of catfishes provides insights into carnivory and benthic adaptation.</title>
        <authorList>
            <person name="Zhang Y."/>
            <person name="Wang D."/>
            <person name="Peng Z."/>
            <person name="Zheng S."/>
            <person name="Shao F."/>
            <person name="Tao W."/>
        </authorList>
    </citation>
    <scope>NUCLEOTIDE SEQUENCE</scope>
    <source>
        <strain evidence="3">Chongqing</strain>
    </source>
</reference>